<protein>
    <submittedName>
        <fullName evidence="1">Uncharacterized protein</fullName>
    </submittedName>
</protein>
<proteinExistence type="predicted"/>
<feature type="non-terminal residue" evidence="1">
    <location>
        <position position="89"/>
    </location>
</feature>
<accession>A0A317SZW5</accession>
<comment type="caution">
    <text evidence="1">The sequence shown here is derived from an EMBL/GenBank/DDBJ whole genome shotgun (WGS) entry which is preliminary data.</text>
</comment>
<name>A0A317SZW5_9PEZI</name>
<dbReference type="Proteomes" id="UP000246991">
    <property type="component" value="Unassembled WGS sequence"/>
</dbReference>
<keyword evidence="2" id="KW-1185">Reference proteome</keyword>
<organism evidence="1 2">
    <name type="scientific">Tuber magnatum</name>
    <name type="common">white Piedmont truffle</name>
    <dbReference type="NCBI Taxonomy" id="42249"/>
    <lineage>
        <taxon>Eukaryota</taxon>
        <taxon>Fungi</taxon>
        <taxon>Dikarya</taxon>
        <taxon>Ascomycota</taxon>
        <taxon>Pezizomycotina</taxon>
        <taxon>Pezizomycetes</taxon>
        <taxon>Pezizales</taxon>
        <taxon>Tuberaceae</taxon>
        <taxon>Tuber</taxon>
    </lineage>
</organism>
<feature type="non-terminal residue" evidence="1">
    <location>
        <position position="1"/>
    </location>
</feature>
<dbReference type="EMBL" id="PYWC01000005">
    <property type="protein sequence ID" value="PWW79975.1"/>
    <property type="molecule type" value="Genomic_DNA"/>
</dbReference>
<reference evidence="1 2" key="1">
    <citation type="submission" date="2018-03" db="EMBL/GenBank/DDBJ databases">
        <title>Genomes of Pezizomycetes fungi and the evolution of truffles.</title>
        <authorList>
            <person name="Murat C."/>
            <person name="Payen T."/>
            <person name="Noel B."/>
            <person name="Kuo A."/>
            <person name="Martin F.M."/>
        </authorList>
    </citation>
    <scope>NUCLEOTIDE SEQUENCE [LARGE SCALE GENOMIC DNA]</scope>
    <source>
        <strain evidence="1">091103-1</strain>
    </source>
</reference>
<gene>
    <name evidence="1" type="ORF">C7212DRAFT_307820</name>
</gene>
<sequence length="89" mass="10179">MQRCLKGPLAANVLSTLDRLKAAFHPNYVSEPPYPEWILPNYPAKREFFHGPDTLMEDTMNSDAERVSRASNDNLSLISHVRTRFSTLM</sequence>
<evidence type="ECO:0000313" key="1">
    <source>
        <dbReference type="EMBL" id="PWW79975.1"/>
    </source>
</evidence>
<dbReference type="AlphaFoldDB" id="A0A317SZW5"/>
<evidence type="ECO:0000313" key="2">
    <source>
        <dbReference type="Proteomes" id="UP000246991"/>
    </source>
</evidence>